<organism evidence="6 7">
    <name type="scientific">Neorhizobium galegae bv. officinalis bv. officinalis str. HAMBI 1141</name>
    <dbReference type="NCBI Taxonomy" id="1028801"/>
    <lineage>
        <taxon>Bacteria</taxon>
        <taxon>Pseudomonadati</taxon>
        <taxon>Pseudomonadota</taxon>
        <taxon>Alphaproteobacteria</taxon>
        <taxon>Hyphomicrobiales</taxon>
        <taxon>Rhizobiaceae</taxon>
        <taxon>Rhizobium/Agrobacterium group</taxon>
        <taxon>Neorhizobium</taxon>
    </lineage>
</organism>
<dbReference type="EMBL" id="HG938355">
    <property type="protein sequence ID" value="CDN55464.1"/>
    <property type="molecule type" value="Genomic_DNA"/>
</dbReference>
<accession>A0A068TBJ6</accession>
<dbReference type="PANTHER" id="PTHR30055">
    <property type="entry name" value="HTH-TYPE TRANSCRIPTIONAL REGULATOR RUTR"/>
    <property type="match status" value="1"/>
</dbReference>
<reference evidence="7" key="1">
    <citation type="journal article" date="2014" name="BMC Genomics">
        <title>Genome sequencing of two Neorhizobium galegae strains reveals a noeT gene responsible for the unusual acetylation of the nodulation factors.</title>
        <authorList>
            <person name="Osterman J."/>
            <person name="Marsh J."/>
            <person name="Laine P.K."/>
            <person name="Zeng Z."/>
            <person name="Alatalo E."/>
            <person name="Sullivan J.T."/>
            <person name="Young J.P."/>
            <person name="Thomas-Oates J."/>
            <person name="Paulin L."/>
            <person name="Lindstrom K."/>
        </authorList>
    </citation>
    <scope>NUCLEOTIDE SEQUENCE [LARGE SCALE GENOMIC DNA]</scope>
    <source>
        <strain evidence="7">HAMBI 1141</strain>
    </source>
</reference>
<evidence type="ECO:0000313" key="7">
    <source>
        <dbReference type="Proteomes" id="UP000028186"/>
    </source>
</evidence>
<dbReference type="GO" id="GO:0003700">
    <property type="term" value="F:DNA-binding transcription factor activity"/>
    <property type="evidence" value="ECO:0007669"/>
    <property type="project" value="TreeGrafter"/>
</dbReference>
<dbReference type="GO" id="GO:0000976">
    <property type="term" value="F:transcription cis-regulatory region binding"/>
    <property type="evidence" value="ECO:0007669"/>
    <property type="project" value="TreeGrafter"/>
</dbReference>
<dbReference type="PROSITE" id="PS50977">
    <property type="entry name" value="HTH_TETR_2"/>
    <property type="match status" value="1"/>
</dbReference>
<name>A0A068TBJ6_NEOGA</name>
<evidence type="ECO:0000256" key="4">
    <source>
        <dbReference type="PROSITE-ProRule" id="PRU00335"/>
    </source>
</evidence>
<sequence>MARQTRKLEKNDPIAAGRFAAGEDPAKREQIIDGAKSVFMKLGFDAASMNDITREAGVSKGTIYVYFQNKEDLFGAIVARERERITLRMRDILAGSEEVEDGLYRFGMGFVTHITSPQVIGAMRTVIGVVDRLPNICHHFFNSPSQNVRTVLEDFLKRHIALGNLKIEDTDLAARQFIDMSSGTFFKFRLFGDLDDVPPFREIDRAVTGAIRVFMAAYGLHNASVTTKTKEHA</sequence>
<dbReference type="Pfam" id="PF14246">
    <property type="entry name" value="TetR_C_7"/>
    <property type="match status" value="1"/>
</dbReference>
<dbReference type="AlphaFoldDB" id="A0A068TBJ6"/>
<keyword evidence="3" id="KW-0804">Transcription</keyword>
<feature type="domain" description="HTH tetR-type" evidence="5">
    <location>
        <begin position="25"/>
        <end position="85"/>
    </location>
</feature>
<dbReference type="KEGG" id="ngl:RG1141_CH31290"/>
<proteinExistence type="predicted"/>
<dbReference type="InterPro" id="IPR039536">
    <property type="entry name" value="TetR_C_Proteobacteria"/>
</dbReference>
<dbReference type="Proteomes" id="UP000028186">
    <property type="component" value="Chromosome I"/>
</dbReference>
<dbReference type="PRINTS" id="PR00455">
    <property type="entry name" value="HTHTETR"/>
</dbReference>
<dbReference type="Pfam" id="PF00440">
    <property type="entry name" value="TetR_N"/>
    <property type="match status" value="1"/>
</dbReference>
<dbReference type="PATRIC" id="fig|1028801.3.peg.3186"/>
<dbReference type="eggNOG" id="COG1309">
    <property type="taxonomic scope" value="Bacteria"/>
</dbReference>
<dbReference type="SUPFAM" id="SSF46689">
    <property type="entry name" value="Homeodomain-like"/>
    <property type="match status" value="1"/>
</dbReference>
<protein>
    <submittedName>
        <fullName evidence="6">Transcriptional regulator, TetR family</fullName>
    </submittedName>
</protein>
<dbReference type="FunFam" id="1.10.10.60:FF:000141">
    <property type="entry name" value="TetR family transcriptional regulator"/>
    <property type="match status" value="1"/>
</dbReference>
<dbReference type="RefSeq" id="WP_038545406.1">
    <property type="nucleotide sequence ID" value="NZ_HG938355.1"/>
</dbReference>
<evidence type="ECO:0000256" key="2">
    <source>
        <dbReference type="ARBA" id="ARBA00023125"/>
    </source>
</evidence>
<dbReference type="HOGENOM" id="CLU_069356_27_0_5"/>
<keyword evidence="1" id="KW-0805">Transcription regulation</keyword>
<keyword evidence="2 4" id="KW-0238">DNA-binding</keyword>
<evidence type="ECO:0000259" key="5">
    <source>
        <dbReference type="PROSITE" id="PS50977"/>
    </source>
</evidence>
<dbReference type="PROSITE" id="PS01081">
    <property type="entry name" value="HTH_TETR_1"/>
    <property type="match status" value="1"/>
</dbReference>
<dbReference type="PANTHER" id="PTHR30055:SF146">
    <property type="entry name" value="HTH-TYPE TRANSCRIPTIONAL DUAL REGULATOR CECR"/>
    <property type="match status" value="1"/>
</dbReference>
<dbReference type="InterPro" id="IPR001647">
    <property type="entry name" value="HTH_TetR"/>
</dbReference>
<dbReference type="InterPro" id="IPR050109">
    <property type="entry name" value="HTH-type_TetR-like_transc_reg"/>
</dbReference>
<evidence type="ECO:0000256" key="3">
    <source>
        <dbReference type="ARBA" id="ARBA00023163"/>
    </source>
</evidence>
<dbReference type="Gene3D" id="1.10.10.60">
    <property type="entry name" value="Homeodomain-like"/>
    <property type="match status" value="1"/>
</dbReference>
<feature type="DNA-binding region" description="H-T-H motif" evidence="4">
    <location>
        <begin position="48"/>
        <end position="67"/>
    </location>
</feature>
<evidence type="ECO:0000256" key="1">
    <source>
        <dbReference type="ARBA" id="ARBA00023015"/>
    </source>
</evidence>
<dbReference type="Gene3D" id="1.10.357.10">
    <property type="entry name" value="Tetracycline Repressor, domain 2"/>
    <property type="match status" value="1"/>
</dbReference>
<gene>
    <name evidence="6" type="ORF">RG1141_CH31290</name>
</gene>
<dbReference type="InterPro" id="IPR023772">
    <property type="entry name" value="DNA-bd_HTH_TetR-type_CS"/>
</dbReference>
<evidence type="ECO:0000313" key="6">
    <source>
        <dbReference type="EMBL" id="CDN55464.1"/>
    </source>
</evidence>
<dbReference type="InterPro" id="IPR009057">
    <property type="entry name" value="Homeodomain-like_sf"/>
</dbReference>